<protein>
    <recommendedName>
        <fullName evidence="4">Cyanovirin-N domain-containing protein</fullName>
    </recommendedName>
</protein>
<feature type="signal peptide" evidence="1">
    <location>
        <begin position="1"/>
        <end position="23"/>
    </location>
</feature>
<dbReference type="InParanoid" id="A0A0C3C5T5"/>
<feature type="chain" id="PRO_5002175927" description="Cyanovirin-N domain-containing protein" evidence="1">
    <location>
        <begin position="24"/>
        <end position="146"/>
    </location>
</feature>
<evidence type="ECO:0008006" key="4">
    <source>
        <dbReference type="Google" id="ProtNLM"/>
    </source>
</evidence>
<dbReference type="Proteomes" id="UP000054166">
    <property type="component" value="Unassembled WGS sequence"/>
</dbReference>
<name>A0A0C3C5T5_PILCF</name>
<evidence type="ECO:0000313" key="2">
    <source>
        <dbReference type="EMBL" id="KIM85022.1"/>
    </source>
</evidence>
<proteinExistence type="predicted"/>
<evidence type="ECO:0000313" key="3">
    <source>
        <dbReference type="Proteomes" id="UP000054166"/>
    </source>
</evidence>
<dbReference type="AlphaFoldDB" id="A0A0C3C5T5"/>
<dbReference type="EMBL" id="KN832986">
    <property type="protein sequence ID" value="KIM85022.1"/>
    <property type="molecule type" value="Genomic_DNA"/>
</dbReference>
<reference evidence="2 3" key="1">
    <citation type="submission" date="2014-04" db="EMBL/GenBank/DDBJ databases">
        <authorList>
            <consortium name="DOE Joint Genome Institute"/>
            <person name="Kuo A."/>
            <person name="Tarkka M."/>
            <person name="Buscot F."/>
            <person name="Kohler A."/>
            <person name="Nagy L.G."/>
            <person name="Floudas D."/>
            <person name="Copeland A."/>
            <person name="Barry K.W."/>
            <person name="Cichocki N."/>
            <person name="Veneault-Fourrey C."/>
            <person name="LaButti K."/>
            <person name="Lindquist E.A."/>
            <person name="Lipzen A."/>
            <person name="Lundell T."/>
            <person name="Morin E."/>
            <person name="Murat C."/>
            <person name="Sun H."/>
            <person name="Tunlid A."/>
            <person name="Henrissat B."/>
            <person name="Grigoriev I.V."/>
            <person name="Hibbett D.S."/>
            <person name="Martin F."/>
            <person name="Nordberg H.P."/>
            <person name="Cantor M.N."/>
            <person name="Hua S.X."/>
        </authorList>
    </citation>
    <scope>NUCLEOTIDE SEQUENCE [LARGE SCALE GENOMIC DNA]</scope>
    <source>
        <strain evidence="2 3">F 1598</strain>
    </source>
</reference>
<dbReference type="HOGENOM" id="CLU_150162_0_0_1"/>
<gene>
    <name evidence="2" type="ORF">PILCRDRAFT_817861</name>
</gene>
<reference evidence="3" key="2">
    <citation type="submission" date="2015-01" db="EMBL/GenBank/DDBJ databases">
        <title>Evolutionary Origins and Diversification of the Mycorrhizal Mutualists.</title>
        <authorList>
            <consortium name="DOE Joint Genome Institute"/>
            <consortium name="Mycorrhizal Genomics Consortium"/>
            <person name="Kohler A."/>
            <person name="Kuo A."/>
            <person name="Nagy L.G."/>
            <person name="Floudas D."/>
            <person name="Copeland A."/>
            <person name="Barry K.W."/>
            <person name="Cichocki N."/>
            <person name="Veneault-Fourrey C."/>
            <person name="LaButti K."/>
            <person name="Lindquist E.A."/>
            <person name="Lipzen A."/>
            <person name="Lundell T."/>
            <person name="Morin E."/>
            <person name="Murat C."/>
            <person name="Riley R."/>
            <person name="Ohm R."/>
            <person name="Sun H."/>
            <person name="Tunlid A."/>
            <person name="Henrissat B."/>
            <person name="Grigoriev I.V."/>
            <person name="Hibbett D.S."/>
            <person name="Martin F."/>
        </authorList>
    </citation>
    <scope>NUCLEOTIDE SEQUENCE [LARGE SCALE GENOMIC DNA]</scope>
    <source>
        <strain evidence="3">F 1598</strain>
    </source>
</reference>
<dbReference type="OrthoDB" id="3323143at2759"/>
<keyword evidence="3" id="KW-1185">Reference proteome</keyword>
<keyword evidence="1" id="KW-0732">Signal</keyword>
<organism evidence="2 3">
    <name type="scientific">Piloderma croceum (strain F 1598)</name>
    <dbReference type="NCBI Taxonomy" id="765440"/>
    <lineage>
        <taxon>Eukaryota</taxon>
        <taxon>Fungi</taxon>
        <taxon>Dikarya</taxon>
        <taxon>Basidiomycota</taxon>
        <taxon>Agaricomycotina</taxon>
        <taxon>Agaricomycetes</taxon>
        <taxon>Agaricomycetidae</taxon>
        <taxon>Atheliales</taxon>
        <taxon>Atheliaceae</taxon>
        <taxon>Piloderma</taxon>
    </lineage>
</organism>
<sequence length="146" mass="15792">MGRVAFFIAFMFVLVLFPTIVDAAVARASGTPACATCPEADTGGYGNGEHSDSNGVLFCEYPSFGLEKPRPNTWNCTYNDMTGALIHDGDFGLCHDTAVITGCSKRKRNIVEVLKRRAEVRAALPQSSQPEYMPAKRALGMKGRAN</sequence>
<evidence type="ECO:0000256" key="1">
    <source>
        <dbReference type="SAM" id="SignalP"/>
    </source>
</evidence>
<accession>A0A0C3C5T5</accession>